<keyword evidence="9" id="KW-1185">Reference proteome</keyword>
<evidence type="ECO:0000256" key="3">
    <source>
        <dbReference type="ARBA" id="ARBA00021980"/>
    </source>
</evidence>
<evidence type="ECO:0000259" key="7">
    <source>
        <dbReference type="Pfam" id="PF01048"/>
    </source>
</evidence>
<evidence type="ECO:0000256" key="5">
    <source>
        <dbReference type="ARBA" id="ARBA00022679"/>
    </source>
</evidence>
<keyword evidence="4" id="KW-0328">Glycosyltransferase</keyword>
<dbReference type="EMBL" id="MDTU01000001">
    <property type="protein sequence ID" value="ODN43927.1"/>
    <property type="molecule type" value="Genomic_DNA"/>
</dbReference>
<protein>
    <recommendedName>
        <fullName evidence="3">Uridine phosphorylase</fullName>
        <ecNumber evidence="2">2.4.2.3</ecNumber>
    </recommendedName>
</protein>
<evidence type="ECO:0000313" key="9">
    <source>
        <dbReference type="Proteomes" id="UP000094329"/>
    </source>
</evidence>
<comment type="caution">
    <text evidence="8">The sequence shown here is derived from an EMBL/GenBank/DDBJ whole genome shotgun (WGS) entry which is preliminary data.</text>
</comment>
<keyword evidence="5" id="KW-0808">Transferase</keyword>
<dbReference type="InterPro" id="IPR035994">
    <property type="entry name" value="Nucleoside_phosphorylase_sf"/>
</dbReference>
<dbReference type="PROSITE" id="PS01232">
    <property type="entry name" value="PNP_UDP_1"/>
    <property type="match status" value="1"/>
</dbReference>
<dbReference type="InterPro" id="IPR000845">
    <property type="entry name" value="Nucleoside_phosphorylase_d"/>
</dbReference>
<evidence type="ECO:0000313" key="8">
    <source>
        <dbReference type="EMBL" id="ODN43927.1"/>
    </source>
</evidence>
<dbReference type="Gene3D" id="3.40.50.1580">
    <property type="entry name" value="Nucleoside phosphorylase domain"/>
    <property type="match status" value="1"/>
</dbReference>
<dbReference type="EC" id="2.4.2.3" evidence="2"/>
<dbReference type="PANTHER" id="PTHR43691:SF11">
    <property type="entry name" value="FI09636P-RELATED"/>
    <property type="match status" value="1"/>
</dbReference>
<dbReference type="NCBIfam" id="NF008383">
    <property type="entry name" value="PRK11178.1"/>
    <property type="match status" value="1"/>
</dbReference>
<evidence type="ECO:0000256" key="6">
    <source>
        <dbReference type="ARBA" id="ARBA00048447"/>
    </source>
</evidence>
<dbReference type="CDD" id="cd17767">
    <property type="entry name" value="UP_EcUdp-like"/>
    <property type="match status" value="1"/>
</dbReference>
<reference evidence="8 9" key="1">
    <citation type="submission" date="2016-08" db="EMBL/GenBank/DDBJ databases">
        <title>Draft genome sequence of Candidatus Piscirickettsia litoralis, from seawater.</title>
        <authorList>
            <person name="Wan X."/>
            <person name="Lee A.J."/>
            <person name="Hou S."/>
            <person name="Donachie S.P."/>
        </authorList>
    </citation>
    <scope>NUCLEOTIDE SEQUENCE [LARGE SCALE GENOMIC DNA]</scope>
    <source>
        <strain evidence="8 9">Y2</strain>
    </source>
</reference>
<dbReference type="SUPFAM" id="SSF53167">
    <property type="entry name" value="Purine and uridine phosphorylases"/>
    <property type="match status" value="1"/>
</dbReference>
<dbReference type="RefSeq" id="WP_069313723.1">
    <property type="nucleotide sequence ID" value="NZ_MDTU01000001.1"/>
</dbReference>
<dbReference type="InterPro" id="IPR018016">
    <property type="entry name" value="Nucleoside_phosphorylase_CS"/>
</dbReference>
<evidence type="ECO:0000256" key="4">
    <source>
        <dbReference type="ARBA" id="ARBA00022676"/>
    </source>
</evidence>
<organism evidence="8 9">
    <name type="scientific">Piscirickettsia litoralis</name>
    <dbReference type="NCBI Taxonomy" id="1891921"/>
    <lineage>
        <taxon>Bacteria</taxon>
        <taxon>Pseudomonadati</taxon>
        <taxon>Pseudomonadota</taxon>
        <taxon>Gammaproteobacteria</taxon>
        <taxon>Thiotrichales</taxon>
        <taxon>Piscirickettsiaceae</taxon>
        <taxon>Piscirickettsia</taxon>
    </lineage>
</organism>
<accession>A0ABX3A6R4</accession>
<feature type="domain" description="Nucleoside phosphorylase" evidence="7">
    <location>
        <begin position="32"/>
        <end position="237"/>
    </location>
</feature>
<dbReference type="Proteomes" id="UP000094329">
    <property type="component" value="Unassembled WGS sequence"/>
</dbReference>
<gene>
    <name evidence="8" type="ORF">BGC07_14825</name>
</gene>
<dbReference type="Pfam" id="PF01048">
    <property type="entry name" value="PNP_UDP_1"/>
    <property type="match status" value="1"/>
</dbReference>
<comment type="similarity">
    <text evidence="1">Belongs to the PNP/UDP phosphorylase family.</text>
</comment>
<evidence type="ECO:0000256" key="2">
    <source>
        <dbReference type="ARBA" id="ARBA00011888"/>
    </source>
</evidence>
<evidence type="ECO:0000256" key="1">
    <source>
        <dbReference type="ARBA" id="ARBA00010456"/>
    </source>
</evidence>
<proteinExistence type="inferred from homology"/>
<dbReference type="PANTHER" id="PTHR43691">
    <property type="entry name" value="URIDINE PHOSPHORYLASE"/>
    <property type="match status" value="1"/>
</dbReference>
<sequence length="248" mass="26770">MNGNIKNKQVSETEKLYHIGLSAADLQGADTAILPGDPGRVECLAKMLDAKAEHIGKSREYTSYLATVGRVNVLLCSTGMGGPSVGIAIEELAMVGIKKFIRVGTTGSIQEKIDLGCLLLSTGAVRLDGTSSHYAPIEYPAIADFESSQQIVSAACRLNLSLNTGITASSDTFYPGQERYDSYSGYVPKKFQKTLEEWRKLNVMNFEMESSALFTICSIFGLKAACLCVVVAKRTDSEFADTEASLPR</sequence>
<comment type="catalytic activity">
    <reaction evidence="6">
        <text>uridine + phosphate = alpha-D-ribose 1-phosphate + uracil</text>
        <dbReference type="Rhea" id="RHEA:24388"/>
        <dbReference type="ChEBI" id="CHEBI:16704"/>
        <dbReference type="ChEBI" id="CHEBI:17568"/>
        <dbReference type="ChEBI" id="CHEBI:43474"/>
        <dbReference type="ChEBI" id="CHEBI:57720"/>
        <dbReference type="EC" id="2.4.2.3"/>
    </reaction>
</comment>
<name>A0ABX3A6R4_9GAMM</name>